<name>A0A9P0YFR3_CUSEU</name>
<protein>
    <submittedName>
        <fullName evidence="3">Uncharacterized protein</fullName>
    </submittedName>
</protein>
<dbReference type="Proteomes" id="UP001152484">
    <property type="component" value="Unassembled WGS sequence"/>
</dbReference>
<sequence length="284" mass="30512">MDINSFAALKKQKAKGQGKKEPGKQKPVSDFFKKGGEPLAVPTDDAVAAAKRKAADKGVAPISKMLKKGDVEKKAPSVVIVEGHSSSEPPVISVTPSQALVDEGGLPRESIQFSLLKGTAIVHGTVDPKEFLRGATPSLDKAALSRMDDEAIDNKILRSSLTTCIALGEQVRRLEEWRPRKAQEDEKLKKLIHDNADAVRQMAKLKEELRQAKAEAERATAEKVEAERATAEAAKKAVEEAEAAKAEAVANSRGDAVSAFIAKEWRAEDQSQWVASVVEASGDA</sequence>
<dbReference type="AlphaFoldDB" id="A0A9P0YFR3"/>
<proteinExistence type="predicted"/>
<accession>A0A9P0YFR3</accession>
<dbReference type="OrthoDB" id="1326310at2759"/>
<dbReference type="EMBL" id="CAMAPE010000001">
    <property type="protein sequence ID" value="CAH9050551.1"/>
    <property type="molecule type" value="Genomic_DNA"/>
</dbReference>
<reference evidence="3" key="1">
    <citation type="submission" date="2022-07" db="EMBL/GenBank/DDBJ databases">
        <authorList>
            <person name="Macas J."/>
            <person name="Novak P."/>
            <person name="Neumann P."/>
        </authorList>
    </citation>
    <scope>NUCLEOTIDE SEQUENCE</scope>
</reference>
<evidence type="ECO:0000256" key="2">
    <source>
        <dbReference type="SAM" id="MobiDB-lite"/>
    </source>
</evidence>
<evidence type="ECO:0000313" key="3">
    <source>
        <dbReference type="EMBL" id="CAH9050551.1"/>
    </source>
</evidence>
<comment type="caution">
    <text evidence="3">The sequence shown here is derived from an EMBL/GenBank/DDBJ whole genome shotgun (WGS) entry which is preliminary data.</text>
</comment>
<evidence type="ECO:0000313" key="4">
    <source>
        <dbReference type="Proteomes" id="UP001152484"/>
    </source>
</evidence>
<gene>
    <name evidence="3" type="ORF">CEURO_LOCUS84</name>
</gene>
<keyword evidence="1" id="KW-0175">Coiled coil</keyword>
<evidence type="ECO:0000256" key="1">
    <source>
        <dbReference type="SAM" id="Coils"/>
    </source>
</evidence>
<organism evidence="3 4">
    <name type="scientific">Cuscuta europaea</name>
    <name type="common">European dodder</name>
    <dbReference type="NCBI Taxonomy" id="41803"/>
    <lineage>
        <taxon>Eukaryota</taxon>
        <taxon>Viridiplantae</taxon>
        <taxon>Streptophyta</taxon>
        <taxon>Embryophyta</taxon>
        <taxon>Tracheophyta</taxon>
        <taxon>Spermatophyta</taxon>
        <taxon>Magnoliopsida</taxon>
        <taxon>eudicotyledons</taxon>
        <taxon>Gunneridae</taxon>
        <taxon>Pentapetalae</taxon>
        <taxon>asterids</taxon>
        <taxon>lamiids</taxon>
        <taxon>Solanales</taxon>
        <taxon>Convolvulaceae</taxon>
        <taxon>Cuscuteae</taxon>
        <taxon>Cuscuta</taxon>
        <taxon>Cuscuta subgen. Cuscuta</taxon>
    </lineage>
</organism>
<feature type="region of interest" description="Disordered" evidence="2">
    <location>
        <begin position="1"/>
        <end position="37"/>
    </location>
</feature>
<keyword evidence="4" id="KW-1185">Reference proteome</keyword>
<feature type="coiled-coil region" evidence="1">
    <location>
        <begin position="188"/>
        <end position="251"/>
    </location>
</feature>